<name>A0AAV4WPN2_CAEEX</name>
<dbReference type="Proteomes" id="UP001054945">
    <property type="component" value="Unassembled WGS sequence"/>
</dbReference>
<evidence type="ECO:0000313" key="2">
    <source>
        <dbReference type="Proteomes" id="UP001054945"/>
    </source>
</evidence>
<organism evidence="1 2">
    <name type="scientific">Caerostris extrusa</name>
    <name type="common">Bark spider</name>
    <name type="synonym">Caerostris bankana</name>
    <dbReference type="NCBI Taxonomy" id="172846"/>
    <lineage>
        <taxon>Eukaryota</taxon>
        <taxon>Metazoa</taxon>
        <taxon>Ecdysozoa</taxon>
        <taxon>Arthropoda</taxon>
        <taxon>Chelicerata</taxon>
        <taxon>Arachnida</taxon>
        <taxon>Araneae</taxon>
        <taxon>Araneomorphae</taxon>
        <taxon>Entelegynae</taxon>
        <taxon>Araneoidea</taxon>
        <taxon>Araneidae</taxon>
        <taxon>Caerostris</taxon>
    </lineage>
</organism>
<protein>
    <submittedName>
        <fullName evidence="1">Uncharacterized protein</fullName>
    </submittedName>
</protein>
<sequence length="74" mass="8183">MVADGMRRLPKVRSRCLCVVKTLAKKKQCFSAIRDYVVDIRRLSFCAHISASSLWNPGGFASSPKGGSGFFPFK</sequence>
<accession>A0AAV4WPN2</accession>
<reference evidence="1 2" key="1">
    <citation type="submission" date="2021-06" db="EMBL/GenBank/DDBJ databases">
        <title>Caerostris extrusa draft genome.</title>
        <authorList>
            <person name="Kono N."/>
            <person name="Arakawa K."/>
        </authorList>
    </citation>
    <scope>NUCLEOTIDE SEQUENCE [LARGE SCALE GENOMIC DNA]</scope>
</reference>
<comment type="caution">
    <text evidence="1">The sequence shown here is derived from an EMBL/GenBank/DDBJ whole genome shotgun (WGS) entry which is preliminary data.</text>
</comment>
<evidence type="ECO:0000313" key="1">
    <source>
        <dbReference type="EMBL" id="GIY84557.1"/>
    </source>
</evidence>
<gene>
    <name evidence="1" type="ORF">CEXT_676111</name>
</gene>
<proteinExistence type="predicted"/>
<keyword evidence="2" id="KW-1185">Reference proteome</keyword>
<dbReference type="EMBL" id="BPLR01016531">
    <property type="protein sequence ID" value="GIY84557.1"/>
    <property type="molecule type" value="Genomic_DNA"/>
</dbReference>
<dbReference type="AlphaFoldDB" id="A0AAV4WPN2"/>